<keyword evidence="1" id="KW-0813">Transport</keyword>
<feature type="domain" description="ABC transporter" evidence="4">
    <location>
        <begin position="4"/>
        <end position="233"/>
    </location>
</feature>
<evidence type="ECO:0000313" key="5">
    <source>
        <dbReference type="EMBL" id="APT89410.1"/>
    </source>
</evidence>
<evidence type="ECO:0000313" key="6">
    <source>
        <dbReference type="Proteomes" id="UP000185434"/>
    </source>
</evidence>
<dbReference type="PROSITE" id="PS50893">
    <property type="entry name" value="ABC_TRANSPORTER_2"/>
    <property type="match status" value="1"/>
</dbReference>
<keyword evidence="6" id="KW-1185">Reference proteome</keyword>
<dbReference type="InterPro" id="IPR003439">
    <property type="entry name" value="ABC_transporter-like_ATP-bd"/>
</dbReference>
<dbReference type="InterPro" id="IPR050166">
    <property type="entry name" value="ABC_transporter_ATP-bind"/>
</dbReference>
<evidence type="ECO:0000259" key="4">
    <source>
        <dbReference type="PROSITE" id="PS50893"/>
    </source>
</evidence>
<evidence type="ECO:0000256" key="3">
    <source>
        <dbReference type="ARBA" id="ARBA00022840"/>
    </source>
</evidence>
<dbReference type="Pfam" id="PF00005">
    <property type="entry name" value="ABC_tran"/>
    <property type="match status" value="1"/>
</dbReference>
<reference evidence="5 6" key="1">
    <citation type="submission" date="2014-08" db="EMBL/GenBank/DDBJ databases">
        <title>Complete genome sequence of Corynebacterium frankenforstense ST18(T) (=DSM 45800(T)), isolated from raw cow milk.</title>
        <authorList>
            <person name="Ruckert C."/>
            <person name="Albersmeier A."/>
            <person name="Winkler A."/>
            <person name="Lipski A."/>
            <person name="Kalinowski J."/>
        </authorList>
    </citation>
    <scope>NUCLEOTIDE SEQUENCE [LARGE SCALE GENOMIC DNA]</scope>
    <source>
        <strain evidence="5 6">ST18</strain>
    </source>
</reference>
<dbReference type="PANTHER" id="PTHR42788:SF13">
    <property type="entry name" value="ALIPHATIC SULFONATES IMPORT ATP-BINDING PROTEIN SSUB"/>
    <property type="match status" value="1"/>
</dbReference>
<dbReference type="EMBL" id="CP009247">
    <property type="protein sequence ID" value="APT89410.1"/>
    <property type="molecule type" value="Genomic_DNA"/>
</dbReference>
<dbReference type="OrthoDB" id="8773773at2"/>
<evidence type="ECO:0000256" key="2">
    <source>
        <dbReference type="ARBA" id="ARBA00022741"/>
    </source>
</evidence>
<organism evidence="5 6">
    <name type="scientific">Corynebacterium frankenforstense DSM 45800</name>
    <dbReference type="NCBI Taxonomy" id="1437875"/>
    <lineage>
        <taxon>Bacteria</taxon>
        <taxon>Bacillati</taxon>
        <taxon>Actinomycetota</taxon>
        <taxon>Actinomycetes</taxon>
        <taxon>Mycobacteriales</taxon>
        <taxon>Corynebacteriaceae</taxon>
        <taxon>Corynebacterium</taxon>
    </lineage>
</organism>
<dbReference type="RefSeq" id="WP_075664404.1">
    <property type="nucleotide sequence ID" value="NZ_CP009247.1"/>
</dbReference>
<dbReference type="KEGG" id="cfk:CFRA_09285"/>
<dbReference type="AlphaFoldDB" id="A0A1L7CUB6"/>
<name>A0A1L7CUB6_9CORY</name>
<dbReference type="InterPro" id="IPR017871">
    <property type="entry name" value="ABC_transporter-like_CS"/>
</dbReference>
<dbReference type="PROSITE" id="PS00211">
    <property type="entry name" value="ABC_TRANSPORTER_1"/>
    <property type="match status" value="1"/>
</dbReference>
<proteinExistence type="predicted"/>
<dbReference type="InterPro" id="IPR027417">
    <property type="entry name" value="P-loop_NTPase"/>
</dbReference>
<keyword evidence="2" id="KW-0547">Nucleotide-binding</keyword>
<accession>A0A1L7CUB6</accession>
<dbReference type="CDD" id="cd03293">
    <property type="entry name" value="ABC_NrtD_SsuB_transporters"/>
    <property type="match status" value="1"/>
</dbReference>
<keyword evidence="3" id="KW-0067">ATP-binding</keyword>
<dbReference type="GO" id="GO:0016887">
    <property type="term" value="F:ATP hydrolysis activity"/>
    <property type="evidence" value="ECO:0007669"/>
    <property type="project" value="InterPro"/>
</dbReference>
<dbReference type="STRING" id="1437875.CFRA_09285"/>
<dbReference type="Gene3D" id="3.40.50.300">
    <property type="entry name" value="P-loop containing nucleotide triphosphate hydrolases"/>
    <property type="match status" value="1"/>
</dbReference>
<dbReference type="Proteomes" id="UP000185434">
    <property type="component" value="Chromosome"/>
</dbReference>
<protein>
    <submittedName>
        <fullName evidence="5">Taurine ABC transporter</fullName>
    </submittedName>
</protein>
<dbReference type="SUPFAM" id="SSF52540">
    <property type="entry name" value="P-loop containing nucleoside triphosphate hydrolases"/>
    <property type="match status" value="1"/>
</dbReference>
<dbReference type="SMART" id="SM00382">
    <property type="entry name" value="AAA"/>
    <property type="match status" value="1"/>
</dbReference>
<sequence length="251" mass="26677">MTDILVDSVTKTFGETRVIGPTSLSVAEGEFVSLLGPSGSGKSTILNMIAGLAEPSSGTVSALGSPVTGPGPERGMVFQNHALLPWLTARGNIDFGLRSARPGLSAAERAARAEEYLAKVNLSHAADRRPAQLSGGMQQRVGLARAFAVDSRILLLDEPFGALDALTRRQLQEVLLEVWEANQRTVVMVTHDVDEAILLSDRILVMSPGPDATIIEDVTVELPRPRFGEGAAAAGEYTGELRGRLLGLLER</sequence>
<evidence type="ECO:0000256" key="1">
    <source>
        <dbReference type="ARBA" id="ARBA00022448"/>
    </source>
</evidence>
<dbReference type="InterPro" id="IPR003593">
    <property type="entry name" value="AAA+_ATPase"/>
</dbReference>
<dbReference type="PANTHER" id="PTHR42788">
    <property type="entry name" value="TAURINE IMPORT ATP-BINDING PROTEIN-RELATED"/>
    <property type="match status" value="1"/>
</dbReference>
<gene>
    <name evidence="5" type="ORF">CFRA_09285</name>
</gene>
<dbReference type="GO" id="GO:0005524">
    <property type="term" value="F:ATP binding"/>
    <property type="evidence" value="ECO:0007669"/>
    <property type="project" value="UniProtKB-KW"/>
</dbReference>